<dbReference type="PRINTS" id="PR00508">
    <property type="entry name" value="S21N4MTFRASE"/>
</dbReference>
<evidence type="ECO:0000259" key="4">
    <source>
        <dbReference type="Pfam" id="PF01555"/>
    </source>
</evidence>
<accession>A0A176VJN3</accession>
<comment type="caution">
    <text evidence="5">The sequence shown here is derived from an EMBL/GenBank/DDBJ whole genome shotgun (WGS) entry which is preliminary data.</text>
</comment>
<keyword evidence="2" id="KW-0808">Transferase</keyword>
<evidence type="ECO:0000256" key="3">
    <source>
        <dbReference type="SAM" id="MobiDB-lite"/>
    </source>
</evidence>
<sequence>MKSSGKRESERRHRSRSPIVRRKWRRKYTLSRRKVRCSNRRKRYGHKSSSSTQRRRKVLWFKAKHRAFRFASRAARCRFRAKVKRSKRRSLFGLARCSVARKRSPPRPAKRQACGGGSSSSSSSRKVVRRANDKVRQYDNQVVLTNCLTYVKSLPSDLLHCTITSPPLRSNLTTDQKSEAWAAYEKSQVALLDELYRVTKPGGHLFYAHKVQHCGNKIFHPSSWITQSSWIVRQEIVWDKGNKPGRSLQRFWPKDERIYWLRKETGPNFSLHWSTFRWGNVWMYGDSHPGREFPIYLALAILHALKLRRNSLVFDPYGRSGTTAKACQAMKLRYLTTEADQKKVDAIRDRLKTTSKEDMYWTSMVAKQVARRTLDLRFAPKPFQPTKISFRIAAAEDGALYPRLLKQRPATDRVTDFTIRMRSRIFIVIKIRAARIFHNDWEARWFFRGLRYTAEKYFFSTISGIAIR</sequence>
<feature type="compositionally biased region" description="Basic and acidic residues" evidence="3">
    <location>
        <begin position="1"/>
        <end position="11"/>
    </location>
</feature>
<dbReference type="InterPro" id="IPR002941">
    <property type="entry name" value="DNA_methylase_N4/N6"/>
</dbReference>
<feature type="region of interest" description="Disordered" evidence="3">
    <location>
        <begin position="100"/>
        <end position="132"/>
    </location>
</feature>
<dbReference type="Pfam" id="PF01555">
    <property type="entry name" value="N6_N4_Mtase"/>
    <property type="match status" value="1"/>
</dbReference>
<organism evidence="5 6">
    <name type="scientific">Marchantia polymorpha subsp. ruderalis</name>
    <dbReference type="NCBI Taxonomy" id="1480154"/>
    <lineage>
        <taxon>Eukaryota</taxon>
        <taxon>Viridiplantae</taxon>
        <taxon>Streptophyta</taxon>
        <taxon>Embryophyta</taxon>
        <taxon>Marchantiophyta</taxon>
        <taxon>Marchantiopsida</taxon>
        <taxon>Marchantiidae</taxon>
        <taxon>Marchantiales</taxon>
        <taxon>Marchantiaceae</taxon>
        <taxon>Marchantia</taxon>
    </lineage>
</organism>
<evidence type="ECO:0000313" key="5">
    <source>
        <dbReference type="EMBL" id="OAE20145.1"/>
    </source>
</evidence>
<dbReference type="GO" id="GO:0003677">
    <property type="term" value="F:DNA binding"/>
    <property type="evidence" value="ECO:0007669"/>
    <property type="project" value="InterPro"/>
</dbReference>
<dbReference type="EMBL" id="LVLJ01003675">
    <property type="protein sequence ID" value="OAE20145.1"/>
    <property type="molecule type" value="Genomic_DNA"/>
</dbReference>
<gene>
    <name evidence="5" type="ORF">AXG93_3818s1430</name>
</gene>
<dbReference type="Gene3D" id="3.40.50.150">
    <property type="entry name" value="Vaccinia Virus protein VP39"/>
    <property type="match status" value="1"/>
</dbReference>
<evidence type="ECO:0000313" key="6">
    <source>
        <dbReference type="Proteomes" id="UP000077202"/>
    </source>
</evidence>
<feature type="compositionally biased region" description="Basic residues" evidence="3">
    <location>
        <begin position="100"/>
        <end position="110"/>
    </location>
</feature>
<proteinExistence type="predicted"/>
<feature type="compositionally biased region" description="Basic residues" evidence="3">
    <location>
        <begin position="12"/>
        <end position="46"/>
    </location>
</feature>
<name>A0A176VJN3_MARPO</name>
<feature type="region of interest" description="Disordered" evidence="3">
    <location>
        <begin position="1"/>
        <end position="56"/>
    </location>
</feature>
<dbReference type="AlphaFoldDB" id="A0A176VJN3"/>
<evidence type="ECO:0000256" key="2">
    <source>
        <dbReference type="ARBA" id="ARBA00022679"/>
    </source>
</evidence>
<feature type="domain" description="DNA methylase N-4/N-6" evidence="4">
    <location>
        <begin position="160"/>
        <end position="347"/>
    </location>
</feature>
<keyword evidence="6" id="KW-1185">Reference proteome</keyword>
<dbReference type="InterPro" id="IPR001091">
    <property type="entry name" value="RM_Methyltransferase"/>
</dbReference>
<evidence type="ECO:0000256" key="1">
    <source>
        <dbReference type="ARBA" id="ARBA00022603"/>
    </source>
</evidence>
<dbReference type="GO" id="GO:0008170">
    <property type="term" value="F:N-methyltransferase activity"/>
    <property type="evidence" value="ECO:0007669"/>
    <property type="project" value="InterPro"/>
</dbReference>
<dbReference type="Proteomes" id="UP000077202">
    <property type="component" value="Unassembled WGS sequence"/>
</dbReference>
<dbReference type="SUPFAM" id="SSF53335">
    <property type="entry name" value="S-adenosyl-L-methionine-dependent methyltransferases"/>
    <property type="match status" value="1"/>
</dbReference>
<dbReference type="GO" id="GO:0032259">
    <property type="term" value="P:methylation"/>
    <property type="evidence" value="ECO:0007669"/>
    <property type="project" value="UniProtKB-KW"/>
</dbReference>
<reference evidence="5" key="1">
    <citation type="submission" date="2016-03" db="EMBL/GenBank/DDBJ databases">
        <title>Mechanisms controlling the formation of the plant cell surface in tip-growing cells are functionally conserved among land plants.</title>
        <authorList>
            <person name="Honkanen S."/>
            <person name="Jones V.A."/>
            <person name="Morieri G."/>
            <person name="Champion C."/>
            <person name="Hetherington A.J."/>
            <person name="Kelly S."/>
            <person name="Saint-Marcoux D."/>
            <person name="Proust H."/>
            <person name="Prescott H."/>
            <person name="Dolan L."/>
        </authorList>
    </citation>
    <scope>NUCLEOTIDE SEQUENCE [LARGE SCALE GENOMIC DNA]</scope>
    <source>
        <tissue evidence="5">Whole gametophyte</tissue>
    </source>
</reference>
<dbReference type="InterPro" id="IPR029063">
    <property type="entry name" value="SAM-dependent_MTases_sf"/>
</dbReference>
<protein>
    <recommendedName>
        <fullName evidence="4">DNA methylase N-4/N-6 domain-containing protein</fullName>
    </recommendedName>
</protein>
<keyword evidence="1" id="KW-0489">Methyltransferase</keyword>